<keyword evidence="1" id="KW-0175">Coiled coil</keyword>
<feature type="compositionally biased region" description="Pro residues" evidence="2">
    <location>
        <begin position="81"/>
        <end position="91"/>
    </location>
</feature>
<feature type="domain" description="DUF632" evidence="3">
    <location>
        <begin position="228"/>
        <end position="528"/>
    </location>
</feature>
<dbReference type="PANTHER" id="PTHR21450:SF21">
    <property type="entry name" value="REDUCTASE SUBUNIT C, PUTATIVE (DUF630 AND DUF632)-RELATED"/>
    <property type="match status" value="1"/>
</dbReference>
<comment type="caution">
    <text evidence="5">The sequence shown here is derived from an EMBL/GenBank/DDBJ whole genome shotgun (WGS) entry which is preliminary data.</text>
</comment>
<dbReference type="Pfam" id="PF04782">
    <property type="entry name" value="DUF632"/>
    <property type="match status" value="1"/>
</dbReference>
<proteinExistence type="predicted"/>
<feature type="compositionally biased region" description="Basic and acidic residues" evidence="2">
    <location>
        <begin position="97"/>
        <end position="106"/>
    </location>
</feature>
<feature type="coiled-coil region" evidence="1">
    <location>
        <begin position="321"/>
        <end position="378"/>
    </location>
</feature>
<evidence type="ECO:0000259" key="4">
    <source>
        <dbReference type="Pfam" id="PF04783"/>
    </source>
</evidence>
<protein>
    <submittedName>
        <fullName evidence="5">Uncharacterized protein</fullName>
    </submittedName>
</protein>
<evidence type="ECO:0000313" key="6">
    <source>
        <dbReference type="Proteomes" id="UP001345219"/>
    </source>
</evidence>
<feature type="domain" description="DUF630" evidence="4">
    <location>
        <begin position="1"/>
        <end position="60"/>
    </location>
</feature>
<keyword evidence="6" id="KW-1185">Reference proteome</keyword>
<organism evidence="5 6">
    <name type="scientific">Trapa incisa</name>
    <dbReference type="NCBI Taxonomy" id="236973"/>
    <lineage>
        <taxon>Eukaryota</taxon>
        <taxon>Viridiplantae</taxon>
        <taxon>Streptophyta</taxon>
        <taxon>Embryophyta</taxon>
        <taxon>Tracheophyta</taxon>
        <taxon>Spermatophyta</taxon>
        <taxon>Magnoliopsida</taxon>
        <taxon>eudicotyledons</taxon>
        <taxon>Gunneridae</taxon>
        <taxon>Pentapetalae</taxon>
        <taxon>rosids</taxon>
        <taxon>malvids</taxon>
        <taxon>Myrtales</taxon>
        <taxon>Lythraceae</taxon>
        <taxon>Trapa</taxon>
    </lineage>
</organism>
<dbReference type="Proteomes" id="UP001345219">
    <property type="component" value="Chromosome 1"/>
</dbReference>
<gene>
    <name evidence="5" type="ORF">SAY87_000764</name>
</gene>
<dbReference type="AlphaFoldDB" id="A0AAN7JHC5"/>
<name>A0AAN7JHC5_9MYRT</name>
<evidence type="ECO:0000256" key="2">
    <source>
        <dbReference type="SAM" id="MobiDB-lite"/>
    </source>
</evidence>
<reference evidence="5 6" key="1">
    <citation type="journal article" date="2023" name="Hortic Res">
        <title>Pangenome of water caltrop reveals structural variations and asymmetric subgenome divergence after allopolyploidization.</title>
        <authorList>
            <person name="Zhang X."/>
            <person name="Chen Y."/>
            <person name="Wang L."/>
            <person name="Yuan Y."/>
            <person name="Fang M."/>
            <person name="Shi L."/>
            <person name="Lu R."/>
            <person name="Comes H.P."/>
            <person name="Ma Y."/>
            <person name="Chen Y."/>
            <person name="Huang G."/>
            <person name="Zhou Y."/>
            <person name="Zheng Z."/>
            <person name="Qiu Y."/>
        </authorList>
    </citation>
    <scope>NUCLEOTIDE SEQUENCE [LARGE SCALE GENOMIC DNA]</scope>
    <source>
        <tissue evidence="5">Roots</tissue>
    </source>
</reference>
<evidence type="ECO:0000313" key="5">
    <source>
        <dbReference type="EMBL" id="KAK4742763.1"/>
    </source>
</evidence>
<evidence type="ECO:0000256" key="1">
    <source>
        <dbReference type="SAM" id="Coils"/>
    </source>
</evidence>
<feature type="region of interest" description="Disordered" evidence="2">
    <location>
        <begin position="66"/>
        <end position="137"/>
    </location>
</feature>
<feature type="compositionally biased region" description="Low complexity" evidence="2">
    <location>
        <begin position="571"/>
        <end position="582"/>
    </location>
</feature>
<feature type="compositionally biased region" description="Low complexity" evidence="2">
    <location>
        <begin position="68"/>
        <end position="80"/>
    </location>
</feature>
<evidence type="ECO:0000259" key="3">
    <source>
        <dbReference type="Pfam" id="PF04782"/>
    </source>
</evidence>
<feature type="region of interest" description="Disordered" evidence="2">
    <location>
        <begin position="566"/>
        <end position="589"/>
    </location>
</feature>
<dbReference type="Pfam" id="PF04783">
    <property type="entry name" value="DUF630"/>
    <property type="match status" value="1"/>
</dbReference>
<dbReference type="InterPro" id="IPR006867">
    <property type="entry name" value="DUF632"/>
</dbReference>
<dbReference type="PANTHER" id="PTHR21450">
    <property type="entry name" value="PROTEIN ALTERED PHOSPHATE STARVATION RESPONSE 1"/>
    <property type="match status" value="1"/>
</dbReference>
<feature type="compositionally biased region" description="Acidic residues" evidence="2">
    <location>
        <begin position="111"/>
        <end position="121"/>
    </location>
</feature>
<sequence length="660" mass="74948">MGCVVSRTIDNDERVQIYEKRWRLMKQLLEFRSEFSDALSSYLRSLKNTGMALRQFTESETLEIEDIPPNSLTSSPSSRLPLPPPPPPPFSPNIKSKAHELEHETGLEESVMIDDDDDDGDTFLPPPHPSSSWESWGPFEPLSIKNLDKRAEHGMDEVQWAEIRTEFEEECAEEIVEENTPEPLPEKLQKQHVEMDVDGSSSSALIWSKEPSDMMMMMMATWRTNKTLESIVKDLDDYFLKASALGNEISILMDINSGDAFAPQTLRKRSNSAKVFSALSWSWSSKSLQLTQEASIANSSPSEPLRPGAHSITLEKIFSAEQKLHKEVKEEETAKLEHERKSLLLQKQEDEVSEGTALDRTRIIVENLQSKIAILQQSIGLTCSSILSLVDEELYPQLVILTSGLIHMWKTMYECHQVQNHISLQLNHISLDHITELTSDYHRRAALQLEAEVKSWHHSFCYLVKSQMDYVKTLCIWVRLTDTFIDEQNRCNFSSTLHSLCEQWLHHLKRIPHQVASEAIKKLLSAVQLIILQQTQEQDLQKRSDKLEKRLQKEQYLLNEMEKKLEGGGSNAASGANSEALSPNNPLSLKRAKVETLKKQAKDEKAKHHNSVHRTKVMVLDNLKADLPNAFQALMGFSSASAKALDAIYSLDKPTEGSQE</sequence>
<accession>A0AAN7JHC5</accession>
<dbReference type="InterPro" id="IPR006868">
    <property type="entry name" value="DUF630"/>
</dbReference>
<dbReference type="EMBL" id="JAXIOK010000023">
    <property type="protein sequence ID" value="KAK4742763.1"/>
    <property type="molecule type" value="Genomic_DNA"/>
</dbReference>